<gene>
    <name evidence="1" type="ORF">M0R45_018495</name>
</gene>
<evidence type="ECO:0000313" key="2">
    <source>
        <dbReference type="Proteomes" id="UP001457282"/>
    </source>
</evidence>
<accession>A0AAW1X2V3</accession>
<keyword evidence="2" id="KW-1185">Reference proteome</keyword>
<sequence length="111" mass="12133">MCRARRSRTSITLLRDGNEVFDDPISIQNHIVAFYSDLFAKHADYLDNGLVGRVIPLSVTDDENSALTLIPSPEEILATVKSMDFDSAPGPDGFTGHFFASCWDIVGAELG</sequence>
<reference evidence="1 2" key="1">
    <citation type="journal article" date="2023" name="G3 (Bethesda)">
        <title>A chromosome-length genome assembly and annotation of blackberry (Rubus argutus, cv. 'Hillquist').</title>
        <authorList>
            <person name="Bruna T."/>
            <person name="Aryal R."/>
            <person name="Dudchenko O."/>
            <person name="Sargent D.J."/>
            <person name="Mead D."/>
            <person name="Buti M."/>
            <person name="Cavallini A."/>
            <person name="Hytonen T."/>
            <person name="Andres J."/>
            <person name="Pham M."/>
            <person name="Weisz D."/>
            <person name="Mascagni F."/>
            <person name="Usai G."/>
            <person name="Natali L."/>
            <person name="Bassil N."/>
            <person name="Fernandez G.E."/>
            <person name="Lomsadze A."/>
            <person name="Armour M."/>
            <person name="Olukolu B."/>
            <person name="Poorten T."/>
            <person name="Britton C."/>
            <person name="Davik J."/>
            <person name="Ashrafi H."/>
            <person name="Aiden E.L."/>
            <person name="Borodovsky M."/>
            <person name="Worthington M."/>
        </authorList>
    </citation>
    <scope>NUCLEOTIDE SEQUENCE [LARGE SCALE GENOMIC DNA]</scope>
    <source>
        <strain evidence="1">PI 553951</strain>
    </source>
</reference>
<dbReference type="AlphaFoldDB" id="A0AAW1X2V3"/>
<organism evidence="1 2">
    <name type="scientific">Rubus argutus</name>
    <name type="common">Southern blackberry</name>
    <dbReference type="NCBI Taxonomy" id="59490"/>
    <lineage>
        <taxon>Eukaryota</taxon>
        <taxon>Viridiplantae</taxon>
        <taxon>Streptophyta</taxon>
        <taxon>Embryophyta</taxon>
        <taxon>Tracheophyta</taxon>
        <taxon>Spermatophyta</taxon>
        <taxon>Magnoliopsida</taxon>
        <taxon>eudicotyledons</taxon>
        <taxon>Gunneridae</taxon>
        <taxon>Pentapetalae</taxon>
        <taxon>rosids</taxon>
        <taxon>fabids</taxon>
        <taxon>Rosales</taxon>
        <taxon>Rosaceae</taxon>
        <taxon>Rosoideae</taxon>
        <taxon>Rosoideae incertae sedis</taxon>
        <taxon>Rubus</taxon>
    </lineage>
</organism>
<dbReference type="Proteomes" id="UP001457282">
    <property type="component" value="Unassembled WGS sequence"/>
</dbReference>
<protein>
    <submittedName>
        <fullName evidence="1">Uncharacterized protein</fullName>
    </submittedName>
</protein>
<name>A0AAW1X2V3_RUBAR</name>
<evidence type="ECO:0000313" key="1">
    <source>
        <dbReference type="EMBL" id="KAK9931208.1"/>
    </source>
</evidence>
<dbReference type="EMBL" id="JBEDUW010000004">
    <property type="protein sequence ID" value="KAK9931208.1"/>
    <property type="molecule type" value="Genomic_DNA"/>
</dbReference>
<comment type="caution">
    <text evidence="1">The sequence shown here is derived from an EMBL/GenBank/DDBJ whole genome shotgun (WGS) entry which is preliminary data.</text>
</comment>
<proteinExistence type="predicted"/>